<dbReference type="OrthoDB" id="549750at2759"/>
<sequence length="345" mass="39830">MSQMELLHKALVLNPDPFVLLTVLITFVSTIYFWYFHKSPRRSLEIGTLTKTKIVPLSVNFHFTRKCNYECGFCFHTAKSSYLAPLEDVKRGLSKLADKGMKKLNLSGGEPFLYPDHVGEIVKFCKETLSLESVSIVSNGSKIKKGFFEKYGAFLDILAISVDSFDEDTNVKIGRGKGNHLKQLGNISKWCREHNVKFKLNSVINKYNHEEDFSQNIQLLEPFRWKCFQVLQVDTENKGEGAKRDCSRFLISDEDFDKFCRRHRHLDSFVPESNLMMKSSYIILDEKLQFLNKGDVYGESKSILEVDDIEELLARTDYEPETFEERGGIYDWTKSSCGEDANLKW</sequence>
<dbReference type="GO" id="GO:0003824">
    <property type="term" value="F:catalytic activity"/>
    <property type="evidence" value="ECO:0007669"/>
    <property type="project" value="InterPro"/>
</dbReference>
<evidence type="ECO:0000256" key="2">
    <source>
        <dbReference type="ARBA" id="ARBA00022485"/>
    </source>
</evidence>
<feature type="domain" description="Radical SAM core" evidence="4">
    <location>
        <begin position="51"/>
        <end position="270"/>
    </location>
</feature>
<name>A0A8J2Q103_9HEXA</name>
<dbReference type="SFLD" id="SFLDS00029">
    <property type="entry name" value="Radical_SAM"/>
    <property type="match status" value="1"/>
</dbReference>
<organism evidence="5 6">
    <name type="scientific">Allacma fusca</name>
    <dbReference type="NCBI Taxonomy" id="39272"/>
    <lineage>
        <taxon>Eukaryota</taxon>
        <taxon>Metazoa</taxon>
        <taxon>Ecdysozoa</taxon>
        <taxon>Arthropoda</taxon>
        <taxon>Hexapoda</taxon>
        <taxon>Collembola</taxon>
        <taxon>Symphypleona</taxon>
        <taxon>Sminthuridae</taxon>
        <taxon>Allacma</taxon>
    </lineage>
</organism>
<gene>
    <name evidence="5" type="ORF">AFUS01_LOCUS39261</name>
</gene>
<keyword evidence="3" id="KW-0472">Membrane</keyword>
<reference evidence="5" key="1">
    <citation type="submission" date="2021-06" db="EMBL/GenBank/DDBJ databases">
        <authorList>
            <person name="Hodson N. C."/>
            <person name="Mongue J. A."/>
            <person name="Jaron S. K."/>
        </authorList>
    </citation>
    <scope>NUCLEOTIDE SEQUENCE</scope>
</reference>
<proteinExistence type="predicted"/>
<keyword evidence="2" id="KW-0479">Metal-binding</keyword>
<dbReference type="GO" id="GO:0051539">
    <property type="term" value="F:4 iron, 4 sulfur cluster binding"/>
    <property type="evidence" value="ECO:0007669"/>
    <property type="project" value="UniProtKB-KW"/>
</dbReference>
<accession>A0A8J2Q103</accession>
<dbReference type="AlphaFoldDB" id="A0A8J2Q103"/>
<dbReference type="SFLD" id="SFLDF00318">
    <property type="entry name" value="Viperin"/>
    <property type="match status" value="1"/>
</dbReference>
<dbReference type="PANTHER" id="PTHR21339:SF0">
    <property type="entry name" value="S-ADENOSYLMETHIONINE-DEPENDENT NUCLEOTIDE DEHYDRATASE RSAD2"/>
    <property type="match status" value="1"/>
</dbReference>
<evidence type="ECO:0000256" key="3">
    <source>
        <dbReference type="SAM" id="Phobius"/>
    </source>
</evidence>
<dbReference type="PANTHER" id="PTHR21339">
    <property type="entry name" value="RADICAL S-ADENOSYL METHIONINE DOMAIN-CONTAINING PROTEIN 2"/>
    <property type="match status" value="1"/>
</dbReference>
<keyword evidence="2" id="KW-0004">4Fe-4S</keyword>
<evidence type="ECO:0000259" key="4">
    <source>
        <dbReference type="PROSITE" id="PS51918"/>
    </source>
</evidence>
<evidence type="ECO:0000313" key="5">
    <source>
        <dbReference type="EMBL" id="CAG7829396.1"/>
    </source>
</evidence>
<dbReference type="EMBL" id="CAJVCH010551322">
    <property type="protein sequence ID" value="CAG7829396.1"/>
    <property type="molecule type" value="Genomic_DNA"/>
</dbReference>
<keyword evidence="6" id="KW-1185">Reference proteome</keyword>
<keyword evidence="2" id="KW-0408">Iron</keyword>
<dbReference type="SFLD" id="SFLDG01088">
    <property type="entry name" value="antiviral_proteins"/>
    <property type="match status" value="1"/>
</dbReference>
<comment type="caution">
    <text evidence="5">The sequence shown here is derived from an EMBL/GenBank/DDBJ whole genome shotgun (WGS) entry which is preliminary data.</text>
</comment>
<keyword evidence="3" id="KW-1133">Transmembrane helix</keyword>
<dbReference type="Pfam" id="PF04055">
    <property type="entry name" value="Radical_SAM"/>
    <property type="match status" value="1"/>
</dbReference>
<dbReference type="SFLD" id="SFLDG01067">
    <property type="entry name" value="SPASM/twitch_domain_containing"/>
    <property type="match status" value="1"/>
</dbReference>
<dbReference type="InterPro" id="IPR051196">
    <property type="entry name" value="RSAD2/Viperin_antiviral"/>
</dbReference>
<dbReference type="InterPro" id="IPR007197">
    <property type="entry name" value="rSAM"/>
</dbReference>
<feature type="transmembrane region" description="Helical" evidence="3">
    <location>
        <begin position="18"/>
        <end position="36"/>
    </location>
</feature>
<evidence type="ECO:0000313" key="6">
    <source>
        <dbReference type="Proteomes" id="UP000708208"/>
    </source>
</evidence>
<comment type="cofactor">
    <cofactor evidence="1">
        <name>[4Fe-4S] cluster</name>
        <dbReference type="ChEBI" id="CHEBI:49883"/>
    </cofactor>
</comment>
<dbReference type="PROSITE" id="PS51918">
    <property type="entry name" value="RADICAL_SAM"/>
    <property type="match status" value="1"/>
</dbReference>
<evidence type="ECO:0000256" key="1">
    <source>
        <dbReference type="ARBA" id="ARBA00001966"/>
    </source>
</evidence>
<dbReference type="NCBIfam" id="NF038283">
    <property type="entry name" value="viperin_w_prok"/>
    <property type="match status" value="1"/>
</dbReference>
<dbReference type="CDD" id="cd01335">
    <property type="entry name" value="Radical_SAM"/>
    <property type="match status" value="1"/>
</dbReference>
<keyword evidence="2" id="KW-0411">Iron-sulfur</keyword>
<dbReference type="Proteomes" id="UP000708208">
    <property type="component" value="Unassembled WGS sequence"/>
</dbReference>
<keyword evidence="3" id="KW-0812">Transmembrane</keyword>
<protein>
    <recommendedName>
        <fullName evidence="4">Radical SAM core domain-containing protein</fullName>
    </recommendedName>
</protein>